<keyword evidence="2 13" id="KW-0963">Cytoplasm</keyword>
<evidence type="ECO:0000313" key="18">
    <source>
        <dbReference type="Proteomes" id="UP000597761"/>
    </source>
</evidence>
<comment type="subcellular location">
    <subcellularLocation>
        <location evidence="13">Cytoplasm</location>
    </subcellularLocation>
</comment>
<dbReference type="SUPFAM" id="SSF51735">
    <property type="entry name" value="NAD(P)-binding Rossmann-fold domains"/>
    <property type="match status" value="1"/>
</dbReference>
<dbReference type="Proteomes" id="UP000597761">
    <property type="component" value="Unassembled WGS sequence"/>
</dbReference>
<dbReference type="SUPFAM" id="SSF55347">
    <property type="entry name" value="Glyceraldehyde-3-phosphate dehydrogenase-like, C-terminal domain"/>
    <property type="match status" value="1"/>
</dbReference>
<dbReference type="InterPro" id="IPR000846">
    <property type="entry name" value="DapB_N"/>
</dbReference>
<keyword evidence="4 13" id="KW-0521">NADP</keyword>
<accession>A0ABQ1PPZ2</accession>
<dbReference type="InterPro" id="IPR023940">
    <property type="entry name" value="DHDPR_bac"/>
</dbReference>
<dbReference type="EC" id="1.17.1.8" evidence="10 13"/>
<dbReference type="PIRSF" id="PIRSF000161">
    <property type="entry name" value="DHPR"/>
    <property type="match status" value="1"/>
</dbReference>
<name>A0ABQ1PPZ2_9MICC</name>
<evidence type="ECO:0000256" key="11">
    <source>
        <dbReference type="ARBA" id="ARBA00049080"/>
    </source>
</evidence>
<evidence type="ECO:0000256" key="9">
    <source>
        <dbReference type="ARBA" id="ARBA00037922"/>
    </source>
</evidence>
<evidence type="ECO:0000256" key="10">
    <source>
        <dbReference type="ARBA" id="ARBA00038983"/>
    </source>
</evidence>
<dbReference type="CDD" id="cd02274">
    <property type="entry name" value="DHDPR_N"/>
    <property type="match status" value="1"/>
</dbReference>
<evidence type="ECO:0000256" key="14">
    <source>
        <dbReference type="SAM" id="MobiDB-lite"/>
    </source>
</evidence>
<evidence type="ECO:0000256" key="8">
    <source>
        <dbReference type="ARBA" id="ARBA00023154"/>
    </source>
</evidence>
<evidence type="ECO:0000259" key="15">
    <source>
        <dbReference type="Pfam" id="PF01113"/>
    </source>
</evidence>
<comment type="catalytic activity">
    <reaction evidence="11 13">
        <text>(S)-2,3,4,5-tetrahydrodipicolinate + NADP(+) + H2O = (2S,4S)-4-hydroxy-2,3,4,5-tetrahydrodipicolinate + NADPH + H(+)</text>
        <dbReference type="Rhea" id="RHEA:35331"/>
        <dbReference type="ChEBI" id="CHEBI:15377"/>
        <dbReference type="ChEBI" id="CHEBI:15378"/>
        <dbReference type="ChEBI" id="CHEBI:16845"/>
        <dbReference type="ChEBI" id="CHEBI:57783"/>
        <dbReference type="ChEBI" id="CHEBI:58349"/>
        <dbReference type="ChEBI" id="CHEBI:67139"/>
        <dbReference type="EC" id="1.17.1.8"/>
    </reaction>
</comment>
<comment type="pathway">
    <text evidence="9 13">Amino-acid biosynthesis; L-lysine biosynthesis via DAP pathway; (S)-tetrahydrodipicolinate from L-aspartate: step 4/4.</text>
</comment>
<dbReference type="PANTHER" id="PTHR20836">
    <property type="entry name" value="DIHYDRODIPICOLINATE REDUCTASE"/>
    <property type="match status" value="1"/>
</dbReference>
<evidence type="ECO:0000256" key="7">
    <source>
        <dbReference type="ARBA" id="ARBA00023027"/>
    </source>
</evidence>
<keyword evidence="3 13" id="KW-0028">Amino-acid biosynthesis</keyword>
<dbReference type="Gene3D" id="3.30.360.10">
    <property type="entry name" value="Dihydrodipicolinate Reductase, domain 2"/>
    <property type="match status" value="1"/>
</dbReference>
<keyword evidence="6 13" id="KW-0560">Oxidoreductase</keyword>
<dbReference type="EMBL" id="BMJI01000035">
    <property type="protein sequence ID" value="GGD00931.1"/>
    <property type="molecule type" value="Genomic_DNA"/>
</dbReference>
<evidence type="ECO:0000313" key="17">
    <source>
        <dbReference type="EMBL" id="GGD00931.1"/>
    </source>
</evidence>
<feature type="binding site" evidence="13">
    <location>
        <begin position="165"/>
        <end position="166"/>
    </location>
    <ligand>
        <name>(S)-2,3,4,5-tetrahydrodipicolinate</name>
        <dbReference type="ChEBI" id="CHEBI:16845"/>
    </ligand>
</feature>
<dbReference type="InterPro" id="IPR022664">
    <property type="entry name" value="DapB_N_CS"/>
</dbReference>
<feature type="region of interest" description="Disordered" evidence="14">
    <location>
        <begin position="178"/>
        <end position="200"/>
    </location>
</feature>
<feature type="region of interest" description="Disordered" evidence="14">
    <location>
        <begin position="1"/>
        <end position="21"/>
    </location>
</feature>
<dbReference type="InterPro" id="IPR036291">
    <property type="entry name" value="NAD(P)-bd_dom_sf"/>
</dbReference>
<dbReference type="PANTHER" id="PTHR20836:SF0">
    <property type="entry name" value="4-HYDROXY-TETRAHYDRODIPICOLINATE REDUCTASE 1, CHLOROPLASTIC-RELATED"/>
    <property type="match status" value="1"/>
</dbReference>
<evidence type="ECO:0000256" key="2">
    <source>
        <dbReference type="ARBA" id="ARBA00022490"/>
    </source>
</evidence>
<dbReference type="PROSITE" id="PS01298">
    <property type="entry name" value="DAPB"/>
    <property type="match status" value="1"/>
</dbReference>
<feature type="active site" description="Proton donor" evidence="13">
    <location>
        <position position="159"/>
    </location>
</feature>
<comment type="catalytic activity">
    <reaction evidence="12 13">
        <text>(S)-2,3,4,5-tetrahydrodipicolinate + NAD(+) + H2O = (2S,4S)-4-hydroxy-2,3,4,5-tetrahydrodipicolinate + NADH + H(+)</text>
        <dbReference type="Rhea" id="RHEA:35323"/>
        <dbReference type="ChEBI" id="CHEBI:15377"/>
        <dbReference type="ChEBI" id="CHEBI:15378"/>
        <dbReference type="ChEBI" id="CHEBI:16845"/>
        <dbReference type="ChEBI" id="CHEBI:57540"/>
        <dbReference type="ChEBI" id="CHEBI:57945"/>
        <dbReference type="ChEBI" id="CHEBI:67139"/>
        <dbReference type="EC" id="1.17.1.8"/>
    </reaction>
</comment>
<dbReference type="NCBIfam" id="TIGR00036">
    <property type="entry name" value="dapB"/>
    <property type="match status" value="1"/>
</dbReference>
<gene>
    <name evidence="13 17" type="primary">dapB</name>
    <name evidence="17" type="ORF">GCM10011512_29740</name>
</gene>
<keyword evidence="18" id="KW-1185">Reference proteome</keyword>
<feature type="domain" description="Dihydrodipicolinate reductase N-terminal" evidence="15">
    <location>
        <begin position="24"/>
        <end position="128"/>
    </location>
</feature>
<comment type="similarity">
    <text evidence="1 13">Belongs to the DapB family.</text>
</comment>
<dbReference type="InterPro" id="IPR022663">
    <property type="entry name" value="DapB_C"/>
</dbReference>
<feature type="domain" description="Dihydrodipicolinate reductase C-terminal" evidence="16">
    <location>
        <begin position="132"/>
        <end position="261"/>
    </location>
</feature>
<evidence type="ECO:0000256" key="12">
    <source>
        <dbReference type="ARBA" id="ARBA00049396"/>
    </source>
</evidence>
<comment type="function">
    <text evidence="13">Catalyzes the conversion of 4-hydroxy-tetrahydrodipicolinate (HTPA) to tetrahydrodipicolinate.</text>
</comment>
<organism evidence="17 18">
    <name type="scientific">Tersicoccus solisilvae</name>
    <dbReference type="NCBI Taxonomy" id="1882339"/>
    <lineage>
        <taxon>Bacteria</taxon>
        <taxon>Bacillati</taxon>
        <taxon>Actinomycetota</taxon>
        <taxon>Actinomycetes</taxon>
        <taxon>Micrococcales</taxon>
        <taxon>Micrococcaceae</taxon>
        <taxon>Tersicoccus</taxon>
    </lineage>
</organism>
<feature type="binding site" evidence="13">
    <location>
        <position position="156"/>
    </location>
    <ligand>
        <name>(S)-2,3,4,5-tetrahydrodipicolinate</name>
        <dbReference type="ChEBI" id="CHEBI:16845"/>
    </ligand>
</feature>
<evidence type="ECO:0000256" key="4">
    <source>
        <dbReference type="ARBA" id="ARBA00022857"/>
    </source>
</evidence>
<keyword evidence="8 13" id="KW-0457">Lysine biosynthesis</keyword>
<evidence type="ECO:0000256" key="5">
    <source>
        <dbReference type="ARBA" id="ARBA00022915"/>
    </source>
</evidence>
<sequence length="274" mass="28210">MADTPAVPRPDRAPGGPEETGSRIRVAVTGAGGRMGSAAVDAVRAAPDLELVAALRRDDDLEQIVRARADVLVDLTVPESTEEIVHFAVRHGIHAVVGTTGWDDSRLAALRDALTAADGVGVLIAPNFAVGSVLATAFAAKAARFFDSVEIIELHHPDKVDAPSGTAARTAALVADARRAAGTGPSPDATRTEAPGARGADVDGVRVHSVRLRGLVAHQEVLLGSPGETLTIRHDSLDRASFMPGVLLGVRSVPAAPGLTHGLDAFLGLDEAGR</sequence>
<evidence type="ECO:0000256" key="3">
    <source>
        <dbReference type="ARBA" id="ARBA00022605"/>
    </source>
</evidence>
<feature type="active site" description="Proton donor/acceptor" evidence="13">
    <location>
        <position position="155"/>
    </location>
</feature>
<evidence type="ECO:0000256" key="13">
    <source>
        <dbReference type="HAMAP-Rule" id="MF_00102"/>
    </source>
</evidence>
<dbReference type="Pfam" id="PF05173">
    <property type="entry name" value="DapB_C"/>
    <property type="match status" value="1"/>
</dbReference>
<protein>
    <recommendedName>
        <fullName evidence="10 13">4-hydroxy-tetrahydrodipicolinate reductase</fullName>
        <shortName evidence="13">HTPA reductase</shortName>
        <ecNumber evidence="10 13">1.17.1.8</ecNumber>
    </recommendedName>
</protein>
<evidence type="ECO:0000259" key="16">
    <source>
        <dbReference type="Pfam" id="PF05173"/>
    </source>
</evidence>
<feature type="binding site" evidence="13">
    <location>
        <begin position="125"/>
        <end position="128"/>
    </location>
    <ligand>
        <name>NAD(+)</name>
        <dbReference type="ChEBI" id="CHEBI:57540"/>
    </ligand>
</feature>
<feature type="binding site" evidence="13">
    <location>
        <begin position="98"/>
        <end position="100"/>
    </location>
    <ligand>
        <name>NAD(+)</name>
        <dbReference type="ChEBI" id="CHEBI:57540"/>
    </ligand>
</feature>
<dbReference type="HAMAP" id="MF_00102">
    <property type="entry name" value="DapB"/>
    <property type="match status" value="1"/>
</dbReference>
<feature type="binding site" evidence="13">
    <location>
        <begin position="30"/>
        <end position="35"/>
    </location>
    <ligand>
        <name>NAD(+)</name>
        <dbReference type="ChEBI" id="CHEBI:57540"/>
    </ligand>
</feature>
<dbReference type="RefSeq" id="WP_188669225.1">
    <property type="nucleotide sequence ID" value="NZ_BMJI01000035.1"/>
</dbReference>
<comment type="caution">
    <text evidence="13">Was originally thought to be a dihydrodipicolinate reductase (DHDPR), catalyzing the conversion of dihydrodipicolinate to tetrahydrodipicolinate. However, it was shown in E.coli that the substrate of the enzymatic reaction is not dihydrodipicolinate (DHDP) but in fact (2S,4S)-4-hydroxy-2,3,4,5-tetrahydrodipicolinic acid (HTPA), the product released by the DapA-catalyzed reaction.</text>
</comment>
<keyword evidence="5 13" id="KW-0220">Diaminopimelate biosynthesis</keyword>
<evidence type="ECO:0000256" key="1">
    <source>
        <dbReference type="ARBA" id="ARBA00006642"/>
    </source>
</evidence>
<comment type="caution">
    <text evidence="13">Lacks conserved residue(s) required for the propagation of feature annotation.</text>
</comment>
<comment type="subunit">
    <text evidence="13">Homotetramer.</text>
</comment>
<feature type="binding site" evidence="13">
    <location>
        <position position="57"/>
    </location>
    <ligand>
        <name>NADP(+)</name>
        <dbReference type="ChEBI" id="CHEBI:58349"/>
    </ligand>
</feature>
<comment type="caution">
    <text evidence="17">The sequence shown here is derived from an EMBL/GenBank/DDBJ whole genome shotgun (WGS) entry which is preliminary data.</text>
</comment>
<evidence type="ECO:0000256" key="6">
    <source>
        <dbReference type="ARBA" id="ARBA00023002"/>
    </source>
</evidence>
<dbReference type="Gene3D" id="3.40.50.720">
    <property type="entry name" value="NAD(P)-binding Rossmann-like Domain"/>
    <property type="match status" value="1"/>
</dbReference>
<keyword evidence="7 13" id="KW-0520">NAD</keyword>
<proteinExistence type="inferred from homology"/>
<dbReference type="Pfam" id="PF01113">
    <property type="entry name" value="DapB_N"/>
    <property type="match status" value="1"/>
</dbReference>
<reference evidence="18" key="1">
    <citation type="journal article" date="2019" name="Int. J. Syst. Evol. Microbiol.">
        <title>The Global Catalogue of Microorganisms (GCM) 10K type strain sequencing project: providing services to taxonomists for standard genome sequencing and annotation.</title>
        <authorList>
            <consortium name="The Broad Institute Genomics Platform"/>
            <consortium name="The Broad Institute Genome Sequencing Center for Infectious Disease"/>
            <person name="Wu L."/>
            <person name="Ma J."/>
        </authorList>
    </citation>
    <scope>NUCLEOTIDE SEQUENCE [LARGE SCALE GENOMIC DNA]</scope>
    <source>
        <strain evidence="18">CGMCC 1.15480</strain>
    </source>
</reference>